<reference evidence="1 2" key="1">
    <citation type="submission" date="2014-10" db="EMBL/GenBank/DDBJ databases">
        <title>Draft genome sequence of Pseudomonas chlororaphis EA105.</title>
        <authorList>
            <person name="McCully L.M."/>
            <person name="Bitzer A.S."/>
            <person name="Spence C."/>
            <person name="Bais H."/>
            <person name="Silby M.W."/>
        </authorList>
    </citation>
    <scope>NUCLEOTIDE SEQUENCE [LARGE SCALE GENOMIC DNA]</scope>
    <source>
        <strain evidence="1 2">EA105</strain>
    </source>
</reference>
<name>A0A0A6FCK7_9PSED</name>
<accession>A0A0A6FCK7</accession>
<gene>
    <name evidence="1" type="ORF">NZ35_25435</name>
</gene>
<proteinExistence type="predicted"/>
<protein>
    <submittedName>
        <fullName evidence="1">Uncharacterized protein</fullName>
    </submittedName>
</protein>
<evidence type="ECO:0000313" key="1">
    <source>
        <dbReference type="EMBL" id="KHA70501.1"/>
    </source>
</evidence>
<dbReference type="PATRIC" id="fig|587753.9.peg.4294"/>
<comment type="caution">
    <text evidence="1">The sequence shown here is derived from an EMBL/GenBank/DDBJ whole genome shotgun (WGS) entry which is preliminary data.</text>
</comment>
<evidence type="ECO:0000313" key="2">
    <source>
        <dbReference type="Proteomes" id="UP000030564"/>
    </source>
</evidence>
<dbReference type="AlphaFoldDB" id="A0A0A6FCK7"/>
<dbReference type="EMBL" id="JSFK01000036">
    <property type="protein sequence ID" value="KHA70501.1"/>
    <property type="molecule type" value="Genomic_DNA"/>
</dbReference>
<sequence length="287" mass="32094">MVIYKGASGNASVLASPIAIYDYDAPEVEGVDVNDPEGNVPEELRVKGLNVIVERWPNFPDVPPRVDRLKVAWEFAGVTNWVYDELIYPVPPEKMFIKIDPSWLTKSGIAYVHYEVCFEDLNEDKSFKRKLTIDASPVNIAAPKFKGANPWGWMGCASKPPLWDGVFVLIAPDPGFDLGDVLLVRWHGYYSPNGSGTPIAKTYKEIRKKIETQEELANGVEVRIWPFDPHIEPMVNKASALARCFLERNGEVIRKSQVGLLRIDRVVSGQEEPCGPPKASVNKNDET</sequence>
<organism evidence="1 2">
    <name type="scientific">Pseudomonas chlororaphis</name>
    <dbReference type="NCBI Taxonomy" id="587753"/>
    <lineage>
        <taxon>Bacteria</taxon>
        <taxon>Pseudomonadati</taxon>
        <taxon>Pseudomonadota</taxon>
        <taxon>Gammaproteobacteria</taxon>
        <taxon>Pseudomonadales</taxon>
        <taxon>Pseudomonadaceae</taxon>
        <taxon>Pseudomonas</taxon>
    </lineage>
</organism>
<dbReference type="OrthoDB" id="7024978at2"/>
<dbReference type="Proteomes" id="UP000030564">
    <property type="component" value="Unassembled WGS sequence"/>
</dbReference>